<feature type="compositionally biased region" description="Low complexity" evidence="2">
    <location>
        <begin position="50"/>
        <end position="62"/>
    </location>
</feature>
<evidence type="ECO:0000313" key="5">
    <source>
        <dbReference type="WBParaSite" id="jg11644"/>
    </source>
</evidence>
<feature type="region of interest" description="Disordered" evidence="2">
    <location>
        <begin position="1"/>
        <end position="65"/>
    </location>
</feature>
<evidence type="ECO:0000313" key="4">
    <source>
        <dbReference type="Proteomes" id="UP000887574"/>
    </source>
</evidence>
<evidence type="ECO:0000256" key="2">
    <source>
        <dbReference type="SAM" id="MobiDB-lite"/>
    </source>
</evidence>
<protein>
    <submittedName>
        <fullName evidence="5">RRM domain-containing protein</fullName>
    </submittedName>
</protein>
<dbReference type="InterPro" id="IPR012677">
    <property type="entry name" value="Nucleotide-bd_a/b_plait_sf"/>
</dbReference>
<name>A0A915CQS4_9BILA</name>
<organism evidence="4 5">
    <name type="scientific">Ditylenchus dipsaci</name>
    <dbReference type="NCBI Taxonomy" id="166011"/>
    <lineage>
        <taxon>Eukaryota</taxon>
        <taxon>Metazoa</taxon>
        <taxon>Ecdysozoa</taxon>
        <taxon>Nematoda</taxon>
        <taxon>Chromadorea</taxon>
        <taxon>Rhabditida</taxon>
        <taxon>Tylenchina</taxon>
        <taxon>Tylenchomorpha</taxon>
        <taxon>Sphaerularioidea</taxon>
        <taxon>Anguinidae</taxon>
        <taxon>Anguininae</taxon>
        <taxon>Ditylenchus</taxon>
    </lineage>
</organism>
<accession>A0A915CQS4</accession>
<keyword evidence="4" id="KW-1185">Reference proteome</keyword>
<feature type="compositionally biased region" description="Low complexity" evidence="2">
    <location>
        <begin position="135"/>
        <end position="146"/>
    </location>
</feature>
<feature type="compositionally biased region" description="Pro residues" evidence="2">
    <location>
        <begin position="24"/>
        <end position="36"/>
    </location>
</feature>
<dbReference type="SUPFAM" id="SSF54928">
    <property type="entry name" value="RNA-binding domain, RBD"/>
    <property type="match status" value="1"/>
</dbReference>
<dbReference type="InterPro" id="IPR000504">
    <property type="entry name" value="RRM_dom"/>
</dbReference>
<feature type="compositionally biased region" description="Basic and acidic residues" evidence="2">
    <location>
        <begin position="8"/>
        <end position="20"/>
    </location>
</feature>
<evidence type="ECO:0000259" key="3">
    <source>
        <dbReference type="PROSITE" id="PS50102"/>
    </source>
</evidence>
<evidence type="ECO:0000256" key="1">
    <source>
        <dbReference type="PROSITE-ProRule" id="PRU00176"/>
    </source>
</evidence>
<dbReference type="AlphaFoldDB" id="A0A915CQS4"/>
<dbReference type="InterPro" id="IPR035979">
    <property type="entry name" value="RBD_domain_sf"/>
</dbReference>
<sequence>MVISCCSREVKPASRKEGGEQKVVPPPSTANPPPISITPLDLDHHYNFEPTSSTSSKPSSSSRMTQERLKDFFAGFGRVQKVLKVASDVEGVDKEAYIVSFMDVRSAQKACSSHGGEPKLDGHQLRIQFHEPNMSSSSSTKNSAPSPTLAAGNQPFDRTIPSELITEELPKRTKNPALLDPPPQCPLWSILMRKKKR</sequence>
<feature type="region of interest" description="Disordered" evidence="2">
    <location>
        <begin position="132"/>
        <end position="185"/>
    </location>
</feature>
<dbReference type="GO" id="GO:0003723">
    <property type="term" value="F:RNA binding"/>
    <property type="evidence" value="ECO:0007669"/>
    <property type="project" value="UniProtKB-UniRule"/>
</dbReference>
<proteinExistence type="predicted"/>
<feature type="domain" description="RRM" evidence="3">
    <location>
        <begin position="58"/>
        <end position="132"/>
    </location>
</feature>
<dbReference type="PROSITE" id="PS50102">
    <property type="entry name" value="RRM"/>
    <property type="match status" value="1"/>
</dbReference>
<dbReference type="Proteomes" id="UP000887574">
    <property type="component" value="Unplaced"/>
</dbReference>
<keyword evidence="1" id="KW-0694">RNA-binding</keyword>
<dbReference type="WBParaSite" id="jg11644">
    <property type="protein sequence ID" value="jg11644"/>
    <property type="gene ID" value="jg11644"/>
</dbReference>
<dbReference type="Pfam" id="PF00076">
    <property type="entry name" value="RRM_1"/>
    <property type="match status" value="1"/>
</dbReference>
<reference evidence="5" key="1">
    <citation type="submission" date="2022-11" db="UniProtKB">
        <authorList>
            <consortium name="WormBaseParasite"/>
        </authorList>
    </citation>
    <scope>IDENTIFICATION</scope>
</reference>
<dbReference type="Gene3D" id="3.30.70.330">
    <property type="match status" value="1"/>
</dbReference>